<dbReference type="AlphaFoldDB" id="E4UPF8"/>
<dbReference type="EMBL" id="DS989823">
    <property type="protein sequence ID" value="EFQ99047.1"/>
    <property type="molecule type" value="Genomic_DNA"/>
</dbReference>
<name>E4UPF8_ARTGP</name>
<sequence length="143" mass="15424">MPATLARSACLFWLSKRILIQPQLDTFTVLETLPDDEDSKISSQEQAQAQSNSDANAAAAAAAAAAKEAAEAATMAKMDLYWQFIKGMLTNQGAMPLQRIVMMLKIAVPGGFPFSSEELKQFMGKMVSNGDLEMVSGGNYKIV</sequence>
<accession>E4UPF8</accession>
<dbReference type="eggNOG" id="KOG2165">
    <property type="taxonomic scope" value="Eukaryota"/>
</dbReference>
<proteinExistence type="predicted"/>
<evidence type="ECO:0000259" key="1">
    <source>
        <dbReference type="SMART" id="SM01013"/>
    </source>
</evidence>
<dbReference type="FunFam" id="1.10.10.10:FF:000409">
    <property type="entry name" value="Anaphase-promoting complex subunit ApcB"/>
    <property type="match status" value="1"/>
</dbReference>
<dbReference type="Pfam" id="PF08672">
    <property type="entry name" value="ANAPC2"/>
    <property type="match status" value="1"/>
</dbReference>
<dbReference type="InParanoid" id="E4UPF8"/>
<keyword evidence="3" id="KW-1185">Reference proteome</keyword>
<reference evidence="3" key="1">
    <citation type="journal article" date="2012" name="MBio">
        <title>Comparative genome analysis of Trichophyton rubrum and related dermatophytes reveals candidate genes involved in infection.</title>
        <authorList>
            <person name="Martinez D.A."/>
            <person name="Oliver B.G."/>
            <person name="Graeser Y."/>
            <person name="Goldberg J.M."/>
            <person name="Li W."/>
            <person name="Martinez-Rossi N.M."/>
            <person name="Monod M."/>
            <person name="Shelest E."/>
            <person name="Barton R.C."/>
            <person name="Birch E."/>
            <person name="Brakhage A.A."/>
            <person name="Chen Z."/>
            <person name="Gurr S.J."/>
            <person name="Heiman D."/>
            <person name="Heitman J."/>
            <person name="Kosti I."/>
            <person name="Rossi A."/>
            <person name="Saif S."/>
            <person name="Samalova M."/>
            <person name="Saunders C.W."/>
            <person name="Shea T."/>
            <person name="Summerbell R.C."/>
            <person name="Xu J."/>
            <person name="Young S."/>
            <person name="Zeng Q."/>
            <person name="Birren B.W."/>
            <person name="Cuomo C.A."/>
            <person name="White T.C."/>
        </authorList>
    </citation>
    <scope>NUCLEOTIDE SEQUENCE [LARGE SCALE GENOMIC DNA]</scope>
    <source>
        <strain evidence="3">ATCC MYA-4604 / CBS 118893</strain>
    </source>
</reference>
<dbReference type="VEuPathDB" id="FungiDB:MGYG_02059"/>
<dbReference type="OrthoDB" id="5581181at2759"/>
<dbReference type="OMA" id="TFQVLET"/>
<dbReference type="HOGENOM" id="CLU_1805710_0_0_1"/>
<dbReference type="PANTHER" id="PTHR45957">
    <property type="entry name" value="ANAPHASE-PROMOTING COMPLEX SUBUNIT 2"/>
    <property type="match status" value="1"/>
</dbReference>
<gene>
    <name evidence="2" type="ORF">MGYG_02059</name>
</gene>
<dbReference type="GO" id="GO:0070979">
    <property type="term" value="P:protein K11-linked ubiquitination"/>
    <property type="evidence" value="ECO:0007669"/>
    <property type="project" value="TreeGrafter"/>
</dbReference>
<dbReference type="InterPro" id="IPR014786">
    <property type="entry name" value="ANAPC2_C"/>
</dbReference>
<organism evidence="3">
    <name type="scientific">Arthroderma gypseum (strain ATCC MYA-4604 / CBS 118893)</name>
    <name type="common">Microsporum gypseum</name>
    <dbReference type="NCBI Taxonomy" id="535722"/>
    <lineage>
        <taxon>Eukaryota</taxon>
        <taxon>Fungi</taxon>
        <taxon>Dikarya</taxon>
        <taxon>Ascomycota</taxon>
        <taxon>Pezizomycotina</taxon>
        <taxon>Eurotiomycetes</taxon>
        <taxon>Eurotiomycetidae</taxon>
        <taxon>Onygenales</taxon>
        <taxon>Arthrodermataceae</taxon>
        <taxon>Nannizzia</taxon>
    </lineage>
</organism>
<dbReference type="RefSeq" id="XP_003174530.1">
    <property type="nucleotide sequence ID" value="XM_003174482.1"/>
</dbReference>
<evidence type="ECO:0000313" key="3">
    <source>
        <dbReference type="Proteomes" id="UP000002669"/>
    </source>
</evidence>
<dbReference type="GeneID" id="10029826"/>
<evidence type="ECO:0000313" key="2">
    <source>
        <dbReference type="EMBL" id="EFQ99047.1"/>
    </source>
</evidence>
<dbReference type="Proteomes" id="UP000002669">
    <property type="component" value="Unassembled WGS sequence"/>
</dbReference>
<dbReference type="Gene3D" id="1.10.10.10">
    <property type="entry name" value="Winged helix-like DNA-binding domain superfamily/Winged helix DNA-binding domain"/>
    <property type="match status" value="1"/>
</dbReference>
<dbReference type="PANTHER" id="PTHR45957:SF1">
    <property type="entry name" value="ANAPHASE-PROMOTING COMPLEX SUBUNIT 2"/>
    <property type="match status" value="1"/>
</dbReference>
<feature type="domain" description="Anaphase-promoting complex subunit 2 C-terminal" evidence="1">
    <location>
        <begin position="84"/>
        <end position="142"/>
    </location>
</feature>
<dbReference type="SMART" id="SM01013">
    <property type="entry name" value="APC2"/>
    <property type="match status" value="1"/>
</dbReference>
<dbReference type="InterPro" id="IPR036388">
    <property type="entry name" value="WH-like_DNA-bd_sf"/>
</dbReference>
<protein>
    <recommendedName>
        <fullName evidence="1">Anaphase-promoting complex subunit 2 C-terminal domain-containing protein</fullName>
    </recommendedName>
</protein>
<dbReference type="InterPro" id="IPR044554">
    <property type="entry name" value="ANAPC2"/>
</dbReference>
<dbReference type="SUPFAM" id="SSF46785">
    <property type="entry name" value="Winged helix' DNA-binding domain"/>
    <property type="match status" value="1"/>
</dbReference>
<dbReference type="STRING" id="535722.E4UPF8"/>
<dbReference type="GO" id="GO:0007091">
    <property type="term" value="P:metaphase/anaphase transition of mitotic cell cycle"/>
    <property type="evidence" value="ECO:0007669"/>
    <property type="project" value="TreeGrafter"/>
</dbReference>
<dbReference type="GO" id="GO:0005680">
    <property type="term" value="C:anaphase-promoting complex"/>
    <property type="evidence" value="ECO:0007669"/>
    <property type="project" value="TreeGrafter"/>
</dbReference>
<dbReference type="InterPro" id="IPR036390">
    <property type="entry name" value="WH_DNA-bd_sf"/>
</dbReference>